<protein>
    <recommendedName>
        <fullName evidence="4">CD44 antigen</fullName>
    </recommendedName>
    <alternativeName>
        <fullName evidence="22">GP90 lymphocyte homing/adhesion receptor</fullName>
    </alternativeName>
    <alternativeName>
        <fullName evidence="21">HUTCH-I</fullName>
    </alternativeName>
    <alternativeName>
        <fullName evidence="23">Hermes antigen</fullName>
    </alternativeName>
    <alternativeName>
        <fullName evidence="20">Hyaluronate receptor</fullName>
    </alternativeName>
    <alternativeName>
        <fullName evidence="18">Phagocytic glycoprotein 1</fullName>
    </alternativeName>
    <alternativeName>
        <fullName evidence="19">Phagocytic glycoprotein I</fullName>
    </alternativeName>
</protein>
<dbReference type="GeneTree" id="ENSGT00530000063822"/>
<dbReference type="SMART" id="SM00445">
    <property type="entry name" value="LINK"/>
    <property type="match status" value="1"/>
</dbReference>
<evidence type="ECO:0000256" key="20">
    <source>
        <dbReference type="ARBA" id="ARBA00031179"/>
    </source>
</evidence>
<dbReference type="GO" id="GO:0035692">
    <property type="term" value="C:macrophage migration inhibitory factor receptor complex"/>
    <property type="evidence" value="ECO:0007669"/>
    <property type="project" value="TreeGrafter"/>
</dbReference>
<keyword evidence="8" id="KW-0812">Transmembrane</keyword>
<keyword evidence="27" id="KW-1185">Reference proteome</keyword>
<evidence type="ECO:0000256" key="14">
    <source>
        <dbReference type="ARBA" id="ARBA00023157"/>
    </source>
</evidence>
<reference evidence="26 27" key="1">
    <citation type="journal article" date="2019" name="Proc. Natl. Acad. Sci. U.S.A.">
        <title>Regulatory changes in pterin and carotenoid genes underlie balanced color polymorphisms in the wall lizard.</title>
        <authorList>
            <person name="Andrade P."/>
            <person name="Pinho C."/>
            <person name="Perez I de Lanuza G."/>
            <person name="Afonso S."/>
            <person name="Brejcha J."/>
            <person name="Rubin C.J."/>
            <person name="Wallerman O."/>
            <person name="Pereira P."/>
            <person name="Sabatino S.J."/>
            <person name="Bellati A."/>
            <person name="Pellitteri-Rosa D."/>
            <person name="Bosakova Z."/>
            <person name="Bunikis I."/>
            <person name="Carretero M.A."/>
            <person name="Feiner N."/>
            <person name="Marsik P."/>
            <person name="Pauperio F."/>
            <person name="Salvi D."/>
            <person name="Soler L."/>
            <person name="While G.M."/>
            <person name="Uller T."/>
            <person name="Font E."/>
            <person name="Andersson L."/>
            <person name="Carneiro M."/>
        </authorList>
    </citation>
    <scope>NUCLEOTIDE SEQUENCE</scope>
</reference>
<evidence type="ECO:0000256" key="22">
    <source>
        <dbReference type="ARBA" id="ARBA00032514"/>
    </source>
</evidence>
<keyword evidence="5" id="KW-1003">Cell membrane</keyword>
<evidence type="ECO:0000256" key="24">
    <source>
        <dbReference type="PROSITE-ProRule" id="PRU00323"/>
    </source>
</evidence>
<evidence type="ECO:0000256" key="2">
    <source>
        <dbReference type="ARBA" id="ARBA00004251"/>
    </source>
</evidence>
<keyword evidence="17" id="KW-0966">Cell projection</keyword>
<proteinExistence type="predicted"/>
<evidence type="ECO:0000256" key="16">
    <source>
        <dbReference type="ARBA" id="ARBA00023180"/>
    </source>
</evidence>
<dbReference type="PROSITE" id="PS50963">
    <property type="entry name" value="LINK_2"/>
    <property type="match status" value="1"/>
</dbReference>
<keyword evidence="6" id="KW-0964">Secreted</keyword>
<dbReference type="GO" id="GO:0016323">
    <property type="term" value="C:basolateral plasma membrane"/>
    <property type="evidence" value="ECO:0007669"/>
    <property type="project" value="TreeGrafter"/>
</dbReference>
<evidence type="ECO:0000256" key="9">
    <source>
        <dbReference type="ARBA" id="ARBA00022729"/>
    </source>
</evidence>
<dbReference type="GO" id="GO:0004896">
    <property type="term" value="F:cytokine receptor activity"/>
    <property type="evidence" value="ECO:0007669"/>
    <property type="project" value="TreeGrafter"/>
</dbReference>
<dbReference type="Proteomes" id="UP000472272">
    <property type="component" value="Chromosome 1"/>
</dbReference>
<keyword evidence="14" id="KW-1015">Disulfide bond</keyword>
<sequence length="61" mass="7283">CLKCFWLNKCCRYAGVFHVEKNRRYSLSREEAIELCKALNSTLPTWDQMQKAYDQGFETCR</sequence>
<dbReference type="PANTHER" id="PTHR10225">
    <property type="entry name" value="HYALURONAN RECEPTOR"/>
    <property type="match status" value="1"/>
</dbReference>
<name>A0A670HM99_PODMU</name>
<evidence type="ECO:0000256" key="10">
    <source>
        <dbReference type="ARBA" id="ARBA00022889"/>
    </source>
</evidence>
<evidence type="ECO:0000256" key="23">
    <source>
        <dbReference type="ARBA" id="ARBA00032917"/>
    </source>
</evidence>
<dbReference type="InterPro" id="IPR016186">
    <property type="entry name" value="C-type_lectin-like/link_sf"/>
</dbReference>
<dbReference type="PRINTS" id="PR00658">
    <property type="entry name" value="CD44"/>
</dbReference>
<evidence type="ECO:0000256" key="15">
    <source>
        <dbReference type="ARBA" id="ARBA00023170"/>
    </source>
</evidence>
<dbReference type="InterPro" id="IPR000538">
    <property type="entry name" value="Link_dom"/>
</dbReference>
<evidence type="ECO:0000256" key="11">
    <source>
        <dbReference type="ARBA" id="ARBA00022974"/>
    </source>
</evidence>
<evidence type="ECO:0000256" key="13">
    <source>
        <dbReference type="ARBA" id="ARBA00023136"/>
    </source>
</evidence>
<evidence type="ECO:0000259" key="25">
    <source>
        <dbReference type="PROSITE" id="PS50963"/>
    </source>
</evidence>
<dbReference type="InterPro" id="IPR043210">
    <property type="entry name" value="CD44_antigen-like"/>
</dbReference>
<keyword evidence="12" id="KW-1133">Transmembrane helix</keyword>
<keyword evidence="16" id="KW-0325">Glycoprotein</keyword>
<accession>A0A670HM99</accession>
<evidence type="ECO:0000256" key="5">
    <source>
        <dbReference type="ARBA" id="ARBA00022475"/>
    </source>
</evidence>
<keyword evidence="10" id="KW-0130">Cell adhesion</keyword>
<evidence type="ECO:0000256" key="19">
    <source>
        <dbReference type="ARBA" id="ARBA00029928"/>
    </source>
</evidence>
<dbReference type="Gene3D" id="3.10.100.10">
    <property type="entry name" value="Mannose-Binding Protein A, subunit A"/>
    <property type="match status" value="1"/>
</dbReference>
<dbReference type="OMA" id="NISMETC"/>
<dbReference type="GO" id="GO:0005902">
    <property type="term" value="C:microvillus"/>
    <property type="evidence" value="ECO:0007669"/>
    <property type="project" value="UniProtKB-SubCell"/>
</dbReference>
<dbReference type="GO" id="GO:0005576">
    <property type="term" value="C:extracellular region"/>
    <property type="evidence" value="ECO:0007669"/>
    <property type="project" value="UniProtKB-SubCell"/>
</dbReference>
<dbReference type="Pfam" id="PF00193">
    <property type="entry name" value="Xlink"/>
    <property type="match status" value="1"/>
</dbReference>
<organism evidence="26 27">
    <name type="scientific">Podarcis muralis</name>
    <name type="common">Wall lizard</name>
    <name type="synonym">Lacerta muralis</name>
    <dbReference type="NCBI Taxonomy" id="64176"/>
    <lineage>
        <taxon>Eukaryota</taxon>
        <taxon>Metazoa</taxon>
        <taxon>Chordata</taxon>
        <taxon>Craniata</taxon>
        <taxon>Vertebrata</taxon>
        <taxon>Euteleostomi</taxon>
        <taxon>Lepidosauria</taxon>
        <taxon>Squamata</taxon>
        <taxon>Bifurcata</taxon>
        <taxon>Unidentata</taxon>
        <taxon>Episquamata</taxon>
        <taxon>Laterata</taxon>
        <taxon>Lacertibaenia</taxon>
        <taxon>Lacertidae</taxon>
        <taxon>Podarcis</taxon>
    </lineage>
</organism>
<dbReference type="SUPFAM" id="SSF56436">
    <property type="entry name" value="C-type lectin-like"/>
    <property type="match status" value="1"/>
</dbReference>
<evidence type="ECO:0000256" key="6">
    <source>
        <dbReference type="ARBA" id="ARBA00022525"/>
    </source>
</evidence>
<comment type="caution">
    <text evidence="24">Lacks conserved residue(s) required for the propagation of feature annotation.</text>
</comment>
<evidence type="ECO:0000256" key="4">
    <source>
        <dbReference type="ARBA" id="ARBA00020474"/>
    </source>
</evidence>
<dbReference type="Ensembl" id="ENSPMRT00000001055.1">
    <property type="protein sequence ID" value="ENSPMRP00000000994.1"/>
    <property type="gene ID" value="ENSPMRG00000000735.1"/>
</dbReference>
<evidence type="ECO:0000256" key="1">
    <source>
        <dbReference type="ARBA" id="ARBA00004105"/>
    </source>
</evidence>
<reference evidence="26" key="3">
    <citation type="submission" date="2025-09" db="UniProtKB">
        <authorList>
            <consortium name="Ensembl"/>
        </authorList>
    </citation>
    <scope>IDENTIFICATION</scope>
</reference>
<keyword evidence="11" id="KW-0654">Proteoglycan</keyword>
<evidence type="ECO:0000313" key="26">
    <source>
        <dbReference type="Ensembl" id="ENSPMRP00000000994.1"/>
    </source>
</evidence>
<keyword evidence="9" id="KW-0732">Signal</keyword>
<dbReference type="GO" id="GO:0007155">
    <property type="term" value="P:cell adhesion"/>
    <property type="evidence" value="ECO:0007669"/>
    <property type="project" value="UniProtKB-KW"/>
</dbReference>
<keyword evidence="15" id="KW-0675">Receptor</keyword>
<evidence type="ECO:0000256" key="21">
    <source>
        <dbReference type="ARBA" id="ARBA00031823"/>
    </source>
</evidence>
<dbReference type="InterPro" id="IPR016187">
    <property type="entry name" value="CTDL_fold"/>
</dbReference>
<evidence type="ECO:0000256" key="18">
    <source>
        <dbReference type="ARBA" id="ARBA00029917"/>
    </source>
</evidence>
<comment type="subcellular location">
    <subcellularLocation>
        <location evidence="2">Cell membrane</location>
        <topology evidence="2">Single-pass type I membrane protein</topology>
    </subcellularLocation>
    <subcellularLocation>
        <location evidence="1">Cell projection</location>
        <location evidence="1">Microvillus</location>
    </subcellularLocation>
    <subcellularLocation>
        <location evidence="3">Secreted</location>
    </subcellularLocation>
</comment>
<dbReference type="GO" id="GO:0006954">
    <property type="term" value="P:inflammatory response"/>
    <property type="evidence" value="ECO:0007669"/>
    <property type="project" value="TreeGrafter"/>
</dbReference>
<keyword evidence="7" id="KW-0597">Phosphoprotein</keyword>
<evidence type="ECO:0000256" key="8">
    <source>
        <dbReference type="ARBA" id="ARBA00022692"/>
    </source>
</evidence>
<dbReference type="AlphaFoldDB" id="A0A670HM99"/>
<dbReference type="GO" id="GO:0005540">
    <property type="term" value="F:hyaluronic acid binding"/>
    <property type="evidence" value="ECO:0007669"/>
    <property type="project" value="InterPro"/>
</dbReference>
<dbReference type="GO" id="GO:0070374">
    <property type="term" value="P:positive regulation of ERK1 and ERK2 cascade"/>
    <property type="evidence" value="ECO:0007669"/>
    <property type="project" value="TreeGrafter"/>
</dbReference>
<reference evidence="26" key="2">
    <citation type="submission" date="2025-08" db="UniProtKB">
        <authorList>
            <consortium name="Ensembl"/>
        </authorList>
    </citation>
    <scope>IDENTIFICATION</scope>
</reference>
<dbReference type="InterPro" id="IPR001231">
    <property type="entry name" value="CD44_antigen"/>
</dbReference>
<evidence type="ECO:0000256" key="7">
    <source>
        <dbReference type="ARBA" id="ARBA00022553"/>
    </source>
</evidence>
<evidence type="ECO:0000256" key="3">
    <source>
        <dbReference type="ARBA" id="ARBA00004613"/>
    </source>
</evidence>
<feature type="domain" description="Link" evidence="25">
    <location>
        <begin position="15"/>
        <end position="61"/>
    </location>
</feature>
<evidence type="ECO:0000256" key="12">
    <source>
        <dbReference type="ARBA" id="ARBA00022989"/>
    </source>
</evidence>
<dbReference type="PANTHER" id="PTHR10225:SF6">
    <property type="entry name" value="CD44 ANTIGEN"/>
    <property type="match status" value="1"/>
</dbReference>
<evidence type="ECO:0000313" key="27">
    <source>
        <dbReference type="Proteomes" id="UP000472272"/>
    </source>
</evidence>
<evidence type="ECO:0000256" key="17">
    <source>
        <dbReference type="ARBA" id="ARBA00023273"/>
    </source>
</evidence>
<keyword evidence="13" id="KW-0472">Membrane</keyword>